<dbReference type="Pfam" id="PF00725">
    <property type="entry name" value="3HCDH"/>
    <property type="match status" value="1"/>
</dbReference>
<gene>
    <name evidence="6" type="ORF">R3Q59_39130</name>
</gene>
<evidence type="ECO:0000259" key="5">
    <source>
        <dbReference type="Pfam" id="PF02737"/>
    </source>
</evidence>
<dbReference type="InterPro" id="IPR006176">
    <property type="entry name" value="3-OHacyl-CoA_DH_NAD-bd"/>
</dbReference>
<dbReference type="InterPro" id="IPR022694">
    <property type="entry name" value="3-OHacyl-CoA_DH"/>
</dbReference>
<reference evidence="6 7" key="1">
    <citation type="submission" date="2023-10" db="EMBL/GenBank/DDBJ databases">
        <title>Development of a sustainable strategy for remediation of hydrocarbon-contaminated territories based on the waste exchange concept.</title>
        <authorList>
            <person name="Krivoruchko A."/>
        </authorList>
    </citation>
    <scope>NUCLEOTIDE SEQUENCE [LARGE SCALE GENOMIC DNA]</scope>
    <source>
        <strain evidence="6 7">IEGM 60</strain>
    </source>
</reference>
<proteinExistence type="inferred from homology"/>
<dbReference type="SUPFAM" id="SSF51735">
    <property type="entry name" value="NAD(P)-binding Rossmann-fold domains"/>
    <property type="match status" value="1"/>
</dbReference>
<comment type="similarity">
    <text evidence="2">Belongs to the 3-hydroxyacyl-CoA dehydrogenase family.</text>
</comment>
<evidence type="ECO:0000256" key="2">
    <source>
        <dbReference type="ARBA" id="ARBA00009463"/>
    </source>
</evidence>
<evidence type="ECO:0000259" key="4">
    <source>
        <dbReference type="Pfam" id="PF00725"/>
    </source>
</evidence>
<evidence type="ECO:0000256" key="3">
    <source>
        <dbReference type="ARBA" id="ARBA00023002"/>
    </source>
</evidence>
<comment type="caution">
    <text evidence="6">The sequence shown here is derived from an EMBL/GenBank/DDBJ whole genome shotgun (WGS) entry which is preliminary data.</text>
</comment>
<keyword evidence="3" id="KW-0560">Oxidoreductase</keyword>
<evidence type="ECO:0000256" key="1">
    <source>
        <dbReference type="ARBA" id="ARBA00005086"/>
    </source>
</evidence>
<evidence type="ECO:0000313" key="6">
    <source>
        <dbReference type="EMBL" id="MDV6286499.1"/>
    </source>
</evidence>
<name>A0ABU4CSH7_RHOJO</name>
<dbReference type="NCBIfam" id="NF005875">
    <property type="entry name" value="PRK07819.1"/>
    <property type="match status" value="1"/>
</dbReference>
<protein>
    <submittedName>
        <fullName evidence="6">3-hydroxybutyryl-CoA dehydrogenase</fullName>
    </submittedName>
</protein>
<dbReference type="InterPro" id="IPR013328">
    <property type="entry name" value="6PGD_dom2"/>
</dbReference>
<dbReference type="InterPro" id="IPR008927">
    <property type="entry name" value="6-PGluconate_DH-like_C_sf"/>
</dbReference>
<dbReference type="Gene3D" id="3.40.50.720">
    <property type="entry name" value="NAD(P)-binding Rossmann-like Domain"/>
    <property type="match status" value="1"/>
</dbReference>
<dbReference type="PANTHER" id="PTHR48075">
    <property type="entry name" value="3-HYDROXYACYL-COA DEHYDROGENASE FAMILY PROTEIN"/>
    <property type="match status" value="1"/>
</dbReference>
<dbReference type="Pfam" id="PF02737">
    <property type="entry name" value="3HCDH_N"/>
    <property type="match status" value="1"/>
</dbReference>
<dbReference type="SUPFAM" id="SSF48179">
    <property type="entry name" value="6-phosphogluconate dehydrogenase C-terminal domain-like"/>
    <property type="match status" value="1"/>
</dbReference>
<organism evidence="6 7">
    <name type="scientific">Rhodococcus jostii</name>
    <dbReference type="NCBI Taxonomy" id="132919"/>
    <lineage>
        <taxon>Bacteria</taxon>
        <taxon>Bacillati</taxon>
        <taxon>Actinomycetota</taxon>
        <taxon>Actinomycetes</taxon>
        <taxon>Mycobacteriales</taxon>
        <taxon>Nocardiaceae</taxon>
        <taxon>Rhodococcus</taxon>
    </lineage>
</organism>
<feature type="domain" description="3-hydroxyacyl-CoA dehydrogenase C-terminal" evidence="4">
    <location>
        <begin position="213"/>
        <end position="309"/>
    </location>
</feature>
<comment type="pathway">
    <text evidence="1">Lipid metabolism; butanoate metabolism.</text>
</comment>
<keyword evidence="7" id="KW-1185">Reference proteome</keyword>
<dbReference type="Proteomes" id="UP001185737">
    <property type="component" value="Unassembled WGS sequence"/>
</dbReference>
<dbReference type="PANTHER" id="PTHR48075:SF9">
    <property type="entry name" value="3-HYDROXYBUTYRYL-COA DEHYDROGENASE"/>
    <property type="match status" value="1"/>
</dbReference>
<feature type="domain" description="3-hydroxyacyl-CoA dehydrogenase NAD binding" evidence="5">
    <location>
        <begin position="30"/>
        <end position="210"/>
    </location>
</feature>
<sequence length="310" mass="33323">MTDPLHTTERLPVTTAEPLPTNRDIAPFEHVAVIGCGIMGSGIAQTIAATGVPVTVCELDLDALARGKSRVLAGLDRSASKNSLTPDADRKAQQSLTWTTDLSDLVHCDLVIEAVAEIEQVKVDLFRRLDALPFGEGVILATNTSSIPVIKLATVTSRPERVIGLHFFNPVPVMELVEIIPSLLTSHDAVTRMRKFVEGALNKTPVTAQDKAGFIVNALLIPYLLDAVRMVESGTATAADVDNAMRLGCAHPMGPLALADLIGLDTVASIAESLHHEFGKQDHLPPPLLRRMVDADLLGRKTGQGFHRYD</sequence>
<dbReference type="RefSeq" id="WP_317571533.1">
    <property type="nucleotide sequence ID" value="NZ_JAWLKA010000039.1"/>
</dbReference>
<dbReference type="InterPro" id="IPR036291">
    <property type="entry name" value="NAD(P)-bd_dom_sf"/>
</dbReference>
<accession>A0ABU4CSH7</accession>
<dbReference type="PIRSF" id="PIRSF000105">
    <property type="entry name" value="HCDH"/>
    <property type="match status" value="1"/>
</dbReference>
<dbReference type="InterPro" id="IPR006108">
    <property type="entry name" value="3HC_DH_C"/>
</dbReference>
<dbReference type="EMBL" id="JAWLKA010000039">
    <property type="protein sequence ID" value="MDV6286499.1"/>
    <property type="molecule type" value="Genomic_DNA"/>
</dbReference>
<dbReference type="Gene3D" id="1.10.1040.10">
    <property type="entry name" value="N-(1-d-carboxylethyl)-l-norvaline Dehydrogenase, domain 2"/>
    <property type="match status" value="1"/>
</dbReference>
<evidence type="ECO:0000313" key="7">
    <source>
        <dbReference type="Proteomes" id="UP001185737"/>
    </source>
</evidence>